<dbReference type="GO" id="GO:0005524">
    <property type="term" value="F:ATP binding"/>
    <property type="evidence" value="ECO:0007669"/>
    <property type="project" value="InterPro"/>
</dbReference>
<dbReference type="InterPro" id="IPR011704">
    <property type="entry name" value="ATPase_dyneun-rel_AAA"/>
</dbReference>
<evidence type="ECO:0000313" key="2">
    <source>
        <dbReference type="EMBL" id="EKB47829.1"/>
    </source>
</evidence>
<dbReference type="PANTHER" id="PTHR37291">
    <property type="entry name" value="5-METHYLCYTOSINE-SPECIFIC RESTRICTION ENZYME B"/>
    <property type="match status" value="1"/>
</dbReference>
<dbReference type="PANTHER" id="PTHR37291:SF1">
    <property type="entry name" value="TYPE IV METHYL-DIRECTED RESTRICTION ENZYME ECOKMCRB SUBUNIT"/>
    <property type="match status" value="1"/>
</dbReference>
<dbReference type="PATRIC" id="fig|1225176.3.peg.3779"/>
<keyword evidence="3" id="KW-1185">Reference proteome</keyword>
<evidence type="ECO:0000259" key="1">
    <source>
        <dbReference type="Pfam" id="PF07728"/>
    </source>
</evidence>
<dbReference type="EC" id="3.1.21.-" evidence="2"/>
<dbReference type="Gene3D" id="3.40.50.300">
    <property type="entry name" value="P-loop containing nucleotide triphosphate hydrolases"/>
    <property type="match status" value="1"/>
</dbReference>
<dbReference type="Pfam" id="PF07728">
    <property type="entry name" value="AAA_5"/>
    <property type="match status" value="1"/>
</dbReference>
<dbReference type="InterPro" id="IPR027417">
    <property type="entry name" value="P-loop_NTPase"/>
</dbReference>
<organism evidence="2 3">
    <name type="scientific">Cecembia lonarensis (strain CCUG 58316 / KCTC 22772 / LW9)</name>
    <dbReference type="NCBI Taxonomy" id="1225176"/>
    <lineage>
        <taxon>Bacteria</taxon>
        <taxon>Pseudomonadati</taxon>
        <taxon>Bacteroidota</taxon>
        <taxon>Cytophagia</taxon>
        <taxon>Cytophagales</taxon>
        <taxon>Cyclobacteriaceae</taxon>
        <taxon>Cecembia</taxon>
    </lineage>
</organism>
<dbReference type="GO" id="GO:0016887">
    <property type="term" value="F:ATP hydrolysis activity"/>
    <property type="evidence" value="ECO:0007669"/>
    <property type="project" value="InterPro"/>
</dbReference>
<dbReference type="RefSeq" id="WP_009186577.1">
    <property type="nucleotide sequence ID" value="NZ_AMGM01000087.1"/>
</dbReference>
<evidence type="ECO:0000313" key="3">
    <source>
        <dbReference type="Proteomes" id="UP000004478"/>
    </source>
</evidence>
<dbReference type="InterPro" id="IPR052934">
    <property type="entry name" value="Methyl-DNA_Rec/Restrict_Enz"/>
</dbReference>
<feature type="domain" description="ATPase dynein-related AAA" evidence="1">
    <location>
        <begin position="453"/>
        <end position="558"/>
    </location>
</feature>
<dbReference type="AlphaFoldDB" id="K1LUN3"/>
<reference evidence="2 3" key="1">
    <citation type="journal article" date="2012" name="J. Bacteriol.">
        <title>Draft Genome Sequence of Cecembia lonarensis Strain LW9T, Isolated from Lonar Lake, a Haloalkaline Lake in India.</title>
        <authorList>
            <person name="Shivaji S."/>
            <person name="Ara S."/>
            <person name="Singh A."/>
            <person name="Pinnaka A.K."/>
        </authorList>
    </citation>
    <scope>NUCLEOTIDE SEQUENCE [LARGE SCALE GENOMIC DNA]</scope>
    <source>
        <strain evidence="2 3">LW9</strain>
    </source>
</reference>
<comment type="caution">
    <text evidence="2">The sequence shown here is derived from an EMBL/GenBank/DDBJ whole genome shotgun (WGS) entry which is preliminary data.</text>
</comment>
<gene>
    <name evidence="2" type="primary">mcrB</name>
    <name evidence="2" type="ORF">B879_03561</name>
</gene>
<dbReference type="SUPFAM" id="SSF52540">
    <property type="entry name" value="P-loop containing nucleoside triphosphate hydrolases"/>
    <property type="match status" value="1"/>
</dbReference>
<protein>
    <submittedName>
        <fullName evidence="2">5-methylcytosine-specific restriction enzyme B</fullName>
        <ecNumber evidence="2">3.1.21.-</ecNumber>
    </submittedName>
</protein>
<name>K1LUN3_CECL9</name>
<dbReference type="Proteomes" id="UP000004478">
    <property type="component" value="Unassembled WGS sequence"/>
</dbReference>
<dbReference type="EMBL" id="AMGM01000087">
    <property type="protein sequence ID" value="EKB47829.1"/>
    <property type="molecule type" value="Genomic_DNA"/>
</dbReference>
<proteinExistence type="predicted"/>
<dbReference type="REBASE" id="56077">
    <property type="entry name" value="CloLW9McrBCP"/>
</dbReference>
<sequence>MLDYFDYQKLVYEAFLDKRNQDNRFNFSVRQKASKGAEKNYFIGTEKGMYFSTTLWNIKVGYPGSAGDLINVIFSYTQKNTRLAYYIELNQTNSPNDDQNLWALNLIKDLEPIVKDSLGLKKKSNPSQKICNYKSKSRQDAYSTTEELMYDVFQDLEILMPIVNRNITRIKEMHPEFFAHQLTNEEFELQQSKLRERLEKFSTKKDTSQKGSEEVKKSDKYIVTENKALNQILFGPPGTGKTYKTIEKAISIIHPDFDLSQDRNQIKAEYNRLVENGQIVFTTFHQSMSYEDFIEGIKPVEPEKEGDPINYKVELGIFRRLCVNAAFDLIQSQESKETEEVLDFSILYDNYSEKVQEQIFNNETVELESKSGGKVIVESISAQGNFIVKHPEGMRTYTISKPRLSKLNTAIKNLNDVSNINDQFREIIGGSNSSAYWAVLNAIRKETKKVKKIKGQRSFTFEEKLEVVNGHQNYKNLKGKAYVLIIDEINRGNVSQIFGELITLIEEDKRLGKEEELQVQLPYSKKTFGVPANLYIIGTMNTADRSVEALDAALRRRFSFEEMPPSYGLEELNGVVGGVQLSNLLKTINGRIEMLLDKDHLIGHSYFVKVKNIRDLQLVFQNKILPLLQEYFFGDYGKIGLILGTKFFEEETKNKTVQLKSFFDYGDDGFEERKIYRLKDLSRMNEEDFKTAIIDLIQ</sequence>
<keyword evidence="2" id="KW-0378">Hydrolase</keyword>
<accession>K1LUN3</accession>